<dbReference type="EMBL" id="PQIB02000010">
    <property type="protein sequence ID" value="RLM93617.1"/>
    <property type="molecule type" value="Genomic_DNA"/>
</dbReference>
<accession>A0A3L6R5F3</accession>
<dbReference type="AlphaFoldDB" id="A0A3L6R5F3"/>
<proteinExistence type="predicted"/>
<dbReference type="Proteomes" id="UP000275267">
    <property type="component" value="Unassembled WGS sequence"/>
</dbReference>
<sequence length="69" mass="7788">MPVFTFTNQLGLDMLETTLVALQDITLEKLNVHVLYIFTLSVRAPLKNEEINPCYCVHPVSVPVLMVKS</sequence>
<name>A0A3L6R5F3_PANMI</name>
<feature type="domain" description="MEKHLA" evidence="1">
    <location>
        <begin position="2"/>
        <end position="29"/>
    </location>
</feature>
<gene>
    <name evidence="2" type="ORF">C2845_PM08G02170</name>
</gene>
<protein>
    <submittedName>
        <fullName evidence="2">Homeobox-leucine zipper protein ATHB-15-like</fullName>
    </submittedName>
</protein>
<dbReference type="OrthoDB" id="1926915at2759"/>
<reference evidence="3" key="1">
    <citation type="journal article" date="2019" name="Nat. Commun.">
        <title>The genome of broomcorn millet.</title>
        <authorList>
            <person name="Zou C."/>
            <person name="Miki D."/>
            <person name="Li D."/>
            <person name="Tang Q."/>
            <person name="Xiao L."/>
            <person name="Rajput S."/>
            <person name="Deng P."/>
            <person name="Jia W."/>
            <person name="Huang R."/>
            <person name="Zhang M."/>
            <person name="Sun Y."/>
            <person name="Hu J."/>
            <person name="Fu X."/>
            <person name="Schnable P.S."/>
            <person name="Li F."/>
            <person name="Zhang H."/>
            <person name="Feng B."/>
            <person name="Zhu X."/>
            <person name="Liu R."/>
            <person name="Schnable J.C."/>
            <person name="Zhu J.-K."/>
            <person name="Zhang H."/>
        </authorList>
    </citation>
    <scope>NUCLEOTIDE SEQUENCE [LARGE SCALE GENOMIC DNA]</scope>
</reference>
<dbReference type="GO" id="GO:0003677">
    <property type="term" value="F:DNA binding"/>
    <property type="evidence" value="ECO:0007669"/>
    <property type="project" value="UniProtKB-KW"/>
</dbReference>
<evidence type="ECO:0000313" key="3">
    <source>
        <dbReference type="Proteomes" id="UP000275267"/>
    </source>
</evidence>
<dbReference type="InterPro" id="IPR013978">
    <property type="entry name" value="MEKHLA"/>
</dbReference>
<organism evidence="2 3">
    <name type="scientific">Panicum miliaceum</name>
    <name type="common">Proso millet</name>
    <name type="synonym">Broomcorn millet</name>
    <dbReference type="NCBI Taxonomy" id="4540"/>
    <lineage>
        <taxon>Eukaryota</taxon>
        <taxon>Viridiplantae</taxon>
        <taxon>Streptophyta</taxon>
        <taxon>Embryophyta</taxon>
        <taxon>Tracheophyta</taxon>
        <taxon>Spermatophyta</taxon>
        <taxon>Magnoliopsida</taxon>
        <taxon>Liliopsida</taxon>
        <taxon>Poales</taxon>
        <taxon>Poaceae</taxon>
        <taxon>PACMAD clade</taxon>
        <taxon>Panicoideae</taxon>
        <taxon>Panicodae</taxon>
        <taxon>Paniceae</taxon>
        <taxon>Panicinae</taxon>
        <taxon>Panicum</taxon>
        <taxon>Panicum sect. Panicum</taxon>
    </lineage>
</organism>
<dbReference type="STRING" id="4540.A0A3L6R5F3"/>
<comment type="caution">
    <text evidence="2">The sequence shown here is derived from an EMBL/GenBank/DDBJ whole genome shotgun (WGS) entry which is preliminary data.</text>
</comment>
<dbReference type="Pfam" id="PF08670">
    <property type="entry name" value="MEKHLA"/>
    <property type="match status" value="1"/>
</dbReference>
<keyword evidence="3" id="KW-1185">Reference proteome</keyword>
<evidence type="ECO:0000313" key="2">
    <source>
        <dbReference type="EMBL" id="RLM93617.1"/>
    </source>
</evidence>
<evidence type="ECO:0000259" key="1">
    <source>
        <dbReference type="Pfam" id="PF08670"/>
    </source>
</evidence>